<dbReference type="AlphaFoldDB" id="A0A4Q7YUY2"/>
<reference evidence="2 3" key="1">
    <citation type="submission" date="2019-02" db="EMBL/GenBank/DDBJ databases">
        <title>Genomic Encyclopedia of Archaeal and Bacterial Type Strains, Phase II (KMG-II): from individual species to whole genera.</title>
        <authorList>
            <person name="Goeker M."/>
        </authorList>
    </citation>
    <scope>NUCLEOTIDE SEQUENCE [LARGE SCALE GENOMIC DNA]</scope>
    <source>
        <strain evidence="2 3">DSM 18101</strain>
    </source>
</reference>
<name>A0A4Q7YUY2_9BACT</name>
<protein>
    <submittedName>
        <fullName evidence="2">Uncharacterized protein</fullName>
    </submittedName>
</protein>
<proteinExistence type="predicted"/>
<organism evidence="2 3">
    <name type="scientific">Edaphobacter modestus</name>
    <dbReference type="NCBI Taxonomy" id="388466"/>
    <lineage>
        <taxon>Bacteria</taxon>
        <taxon>Pseudomonadati</taxon>
        <taxon>Acidobacteriota</taxon>
        <taxon>Terriglobia</taxon>
        <taxon>Terriglobales</taxon>
        <taxon>Acidobacteriaceae</taxon>
        <taxon>Edaphobacter</taxon>
    </lineage>
</organism>
<sequence length="182" mass="20984">MPRPDYGVSVGGSEIIFELKELAEDRKFRRGQRPRLPAHQQQFAHLRRPYPAENRKLKEADPIRGQTRSSLDSFDLRQHRSGLSGLRHRTYGFHRRHVWRIHDPHKQRKQNGIGLVQQERSNASREQEYVVSAVGHLCERGGKTTVTLYENVFAKVKVPYGQLPTCFDARRIAVSTAPLIVP</sequence>
<evidence type="ECO:0000313" key="2">
    <source>
        <dbReference type="EMBL" id="RZU40805.1"/>
    </source>
</evidence>
<dbReference type="Proteomes" id="UP000292958">
    <property type="component" value="Unassembled WGS sequence"/>
</dbReference>
<feature type="compositionally biased region" description="Basic and acidic residues" evidence="1">
    <location>
        <begin position="53"/>
        <end position="62"/>
    </location>
</feature>
<evidence type="ECO:0000256" key="1">
    <source>
        <dbReference type="SAM" id="MobiDB-lite"/>
    </source>
</evidence>
<feature type="region of interest" description="Disordered" evidence="1">
    <location>
        <begin position="48"/>
        <end position="76"/>
    </location>
</feature>
<gene>
    <name evidence="2" type="ORF">BDD14_2289</name>
</gene>
<evidence type="ECO:0000313" key="3">
    <source>
        <dbReference type="Proteomes" id="UP000292958"/>
    </source>
</evidence>
<dbReference type="EMBL" id="SHKW01000001">
    <property type="protein sequence ID" value="RZU40805.1"/>
    <property type="molecule type" value="Genomic_DNA"/>
</dbReference>
<accession>A0A4Q7YUY2</accession>
<comment type="caution">
    <text evidence="2">The sequence shown here is derived from an EMBL/GenBank/DDBJ whole genome shotgun (WGS) entry which is preliminary data.</text>
</comment>
<keyword evidence="3" id="KW-1185">Reference proteome</keyword>